<dbReference type="Proteomes" id="UP000179243">
    <property type="component" value="Unassembled WGS sequence"/>
</dbReference>
<proteinExistence type="predicted"/>
<evidence type="ECO:0000313" key="2">
    <source>
        <dbReference type="Proteomes" id="UP000179243"/>
    </source>
</evidence>
<dbReference type="AlphaFoldDB" id="A0A1F7FBN1"/>
<sequence>MAGQVREDLARYGLDVSVGSVKQEKTALFAGKLHVLFFRKYSKGRDYYDLLFYLRKKCAFNL</sequence>
<accession>A0A1F7FBN1</accession>
<name>A0A1F7FBN1_UNCRA</name>
<reference evidence="1 2" key="1">
    <citation type="journal article" date="2016" name="Nat. Commun.">
        <title>Thousands of microbial genomes shed light on interconnected biogeochemical processes in an aquifer system.</title>
        <authorList>
            <person name="Anantharaman K."/>
            <person name="Brown C.T."/>
            <person name="Hug L.A."/>
            <person name="Sharon I."/>
            <person name="Castelle C.J."/>
            <person name="Probst A.J."/>
            <person name="Thomas B.C."/>
            <person name="Singh A."/>
            <person name="Wilkins M.J."/>
            <person name="Karaoz U."/>
            <person name="Brodie E.L."/>
            <person name="Williams K.H."/>
            <person name="Hubbard S.S."/>
            <person name="Banfield J.F."/>
        </authorList>
    </citation>
    <scope>NUCLEOTIDE SEQUENCE [LARGE SCALE GENOMIC DNA]</scope>
</reference>
<dbReference type="InterPro" id="IPR014942">
    <property type="entry name" value="AbiEii"/>
</dbReference>
<gene>
    <name evidence="1" type="ORF">A2519_07640</name>
</gene>
<dbReference type="EMBL" id="MFYX01000076">
    <property type="protein sequence ID" value="OGK04074.1"/>
    <property type="molecule type" value="Genomic_DNA"/>
</dbReference>
<evidence type="ECO:0000313" key="1">
    <source>
        <dbReference type="EMBL" id="OGK04074.1"/>
    </source>
</evidence>
<dbReference type="Pfam" id="PF08843">
    <property type="entry name" value="AbiEii"/>
    <property type="match status" value="1"/>
</dbReference>
<protein>
    <submittedName>
        <fullName evidence="1">Uncharacterized protein</fullName>
    </submittedName>
</protein>
<organism evidence="1 2">
    <name type="scientific">Candidatus Raymondbacteria bacterium RIFOXYD12_FULL_49_13</name>
    <dbReference type="NCBI Taxonomy" id="1817890"/>
    <lineage>
        <taxon>Bacteria</taxon>
        <taxon>Raymondiibacteriota</taxon>
    </lineage>
</organism>
<comment type="caution">
    <text evidence="1">The sequence shown here is derived from an EMBL/GenBank/DDBJ whole genome shotgun (WGS) entry which is preliminary data.</text>
</comment>